<evidence type="ECO:0000313" key="3">
    <source>
        <dbReference type="Proteomes" id="UP001153050"/>
    </source>
</evidence>
<feature type="compositionally biased region" description="Basic and acidic residues" evidence="1">
    <location>
        <begin position="143"/>
        <end position="153"/>
    </location>
</feature>
<evidence type="ECO:0000256" key="1">
    <source>
        <dbReference type="SAM" id="MobiDB-lite"/>
    </source>
</evidence>
<organism evidence="2 3">
    <name type="scientific">Mesorhizobium escarrei</name>
    <dbReference type="NCBI Taxonomy" id="666018"/>
    <lineage>
        <taxon>Bacteria</taxon>
        <taxon>Pseudomonadati</taxon>
        <taxon>Pseudomonadota</taxon>
        <taxon>Alphaproteobacteria</taxon>
        <taxon>Hyphomicrobiales</taxon>
        <taxon>Phyllobacteriaceae</taxon>
        <taxon>Mesorhizobium</taxon>
    </lineage>
</organism>
<reference evidence="2 3" key="1">
    <citation type="submission" date="2022-03" db="EMBL/GenBank/DDBJ databases">
        <authorList>
            <person name="Brunel B."/>
        </authorList>
    </citation>
    <scope>NUCLEOTIDE SEQUENCE [LARGE SCALE GENOMIC DNA]</scope>
    <source>
        <strain evidence="2">STM5069sample</strain>
    </source>
</reference>
<proteinExistence type="predicted"/>
<protein>
    <submittedName>
        <fullName evidence="2">Uncharacterized protein</fullName>
    </submittedName>
</protein>
<evidence type="ECO:0000313" key="2">
    <source>
        <dbReference type="EMBL" id="CAH2398571.1"/>
    </source>
</evidence>
<gene>
    <name evidence="2" type="ORF">MES5069_200075</name>
</gene>
<accession>A0ABN8JNC4</accession>
<dbReference type="Proteomes" id="UP001153050">
    <property type="component" value="Unassembled WGS sequence"/>
</dbReference>
<name>A0ABN8JNC4_9HYPH</name>
<sequence>MDQPRSGRRSDLRCLRAHRAACRGLECGDRRPADCLLLCRGALPLRSLGRVVQSCLGVLGSSRPVSARLRIGGGGNVDARLGWALRGDDCHHAAFERPQGADTFQVQRQMMSLKATPVDGARELFLRPPPGMLQRVASGNPRRKPEPARKEIMDPVSPEPTLEEMLGDPIVQLLMRHDNVCADDVRRIVHEAREALRRRGLLVERGTPPDLSANSSVLTMTIALLLLTAPNTVQKDFHGGSDRLLRFFVRRRWPEAENDLQMKVVADHAYKVPGQAQAIIRVDFPSFPGGFEDLGEPDRGPTRPLFVERLHEIGEAVGLGDGNSVDTDQGGRHVGVHGIPAERRQRRPQVVAFYFLDHQGRQHLVCAFLDDSGEQALLVAELIVDVAFRSAGALDDRVDACRGVALFKKDLGGRLKKGLPSALAPRGLYSRSHSFAPMHHLTGNAYYRKRQW</sequence>
<dbReference type="EMBL" id="CAKXZT010000113">
    <property type="protein sequence ID" value="CAH2398571.1"/>
    <property type="molecule type" value="Genomic_DNA"/>
</dbReference>
<keyword evidence="3" id="KW-1185">Reference proteome</keyword>
<comment type="caution">
    <text evidence="2">The sequence shown here is derived from an EMBL/GenBank/DDBJ whole genome shotgun (WGS) entry which is preliminary data.</text>
</comment>
<feature type="region of interest" description="Disordered" evidence="1">
    <location>
        <begin position="130"/>
        <end position="161"/>
    </location>
</feature>